<name>A0A1X0RT37_RHIZD</name>
<keyword evidence="1" id="KW-0472">Membrane</keyword>
<keyword evidence="1" id="KW-1133">Transmembrane helix</keyword>
<gene>
    <name evidence="2" type="ORF">BCV71DRAFT_274280</name>
</gene>
<evidence type="ECO:0000313" key="2">
    <source>
        <dbReference type="EMBL" id="ORE15154.1"/>
    </source>
</evidence>
<accession>A0A1X0RT37</accession>
<sequence>MALKVEPVSTLIVGTVIITRVLFFDQAILHFKLILKANIFEKALFVVKPK</sequence>
<dbReference type="Proteomes" id="UP000242381">
    <property type="component" value="Unassembled WGS sequence"/>
</dbReference>
<dbReference type="EMBL" id="KV921436">
    <property type="protein sequence ID" value="ORE15154.1"/>
    <property type="molecule type" value="Genomic_DNA"/>
</dbReference>
<dbReference type="AlphaFoldDB" id="A0A1X0RT37"/>
<proteinExistence type="predicted"/>
<reference evidence="2 3" key="1">
    <citation type="journal article" date="2016" name="Proc. Natl. Acad. Sci. U.S.A.">
        <title>Lipid metabolic changes in an early divergent fungus govern the establishment of a mutualistic symbiosis with endobacteria.</title>
        <authorList>
            <person name="Lastovetsky O.A."/>
            <person name="Gaspar M.L."/>
            <person name="Mondo S.J."/>
            <person name="LaButti K.M."/>
            <person name="Sandor L."/>
            <person name="Grigoriev I.V."/>
            <person name="Henry S.A."/>
            <person name="Pawlowska T.E."/>
        </authorList>
    </citation>
    <scope>NUCLEOTIDE SEQUENCE [LARGE SCALE GENOMIC DNA]</scope>
    <source>
        <strain evidence="2 3">ATCC 11559</strain>
    </source>
</reference>
<evidence type="ECO:0000256" key="1">
    <source>
        <dbReference type="SAM" id="Phobius"/>
    </source>
</evidence>
<evidence type="ECO:0000313" key="3">
    <source>
        <dbReference type="Proteomes" id="UP000242381"/>
    </source>
</evidence>
<protein>
    <submittedName>
        <fullName evidence="2">Uncharacterized protein</fullName>
    </submittedName>
</protein>
<keyword evidence="1" id="KW-0812">Transmembrane</keyword>
<organism evidence="2 3">
    <name type="scientific">Rhizopus microsporus</name>
    <dbReference type="NCBI Taxonomy" id="58291"/>
    <lineage>
        <taxon>Eukaryota</taxon>
        <taxon>Fungi</taxon>
        <taxon>Fungi incertae sedis</taxon>
        <taxon>Mucoromycota</taxon>
        <taxon>Mucoromycotina</taxon>
        <taxon>Mucoromycetes</taxon>
        <taxon>Mucorales</taxon>
        <taxon>Mucorineae</taxon>
        <taxon>Rhizopodaceae</taxon>
        <taxon>Rhizopus</taxon>
    </lineage>
</organism>
<feature type="transmembrane region" description="Helical" evidence="1">
    <location>
        <begin position="12"/>
        <end position="35"/>
    </location>
</feature>